<proteinExistence type="predicted"/>
<dbReference type="EMBL" id="BMKL01000001">
    <property type="protein sequence ID" value="GGD92343.1"/>
    <property type="molecule type" value="Genomic_DNA"/>
</dbReference>
<evidence type="ECO:0000313" key="3">
    <source>
        <dbReference type="Proteomes" id="UP000619041"/>
    </source>
</evidence>
<gene>
    <name evidence="2" type="ORF">GCM10011515_10060</name>
</gene>
<evidence type="ECO:0000313" key="2">
    <source>
        <dbReference type="EMBL" id="GGD92343.1"/>
    </source>
</evidence>
<organism evidence="2 3">
    <name type="scientific">Tsuneonella deserti</name>
    <dbReference type="NCBI Taxonomy" id="2035528"/>
    <lineage>
        <taxon>Bacteria</taxon>
        <taxon>Pseudomonadati</taxon>
        <taxon>Pseudomonadota</taxon>
        <taxon>Alphaproteobacteria</taxon>
        <taxon>Sphingomonadales</taxon>
        <taxon>Erythrobacteraceae</taxon>
        <taxon>Tsuneonella</taxon>
    </lineage>
</organism>
<feature type="domain" description="DUF6680" evidence="1">
    <location>
        <begin position="2"/>
        <end position="80"/>
    </location>
</feature>
<reference evidence="3" key="1">
    <citation type="journal article" date="2019" name="Int. J. Syst. Evol. Microbiol.">
        <title>The Global Catalogue of Microorganisms (GCM) 10K type strain sequencing project: providing services to taxonomists for standard genome sequencing and annotation.</title>
        <authorList>
            <consortium name="The Broad Institute Genomics Platform"/>
            <consortium name="The Broad Institute Genome Sequencing Center for Infectious Disease"/>
            <person name="Wu L."/>
            <person name="Ma J."/>
        </authorList>
    </citation>
    <scope>NUCLEOTIDE SEQUENCE [LARGE SCALE GENOMIC DNA]</scope>
    <source>
        <strain evidence="3">CGMCC 1.15959</strain>
    </source>
</reference>
<keyword evidence="3" id="KW-1185">Reference proteome</keyword>
<evidence type="ECO:0000259" key="1">
    <source>
        <dbReference type="Pfam" id="PF20385"/>
    </source>
</evidence>
<name>A0ABQ1S3L2_9SPHN</name>
<dbReference type="Proteomes" id="UP000619041">
    <property type="component" value="Unassembled WGS sequence"/>
</dbReference>
<protein>
    <recommendedName>
        <fullName evidence="1">DUF6680 domain-containing protein</fullName>
    </recommendedName>
</protein>
<dbReference type="Pfam" id="PF20385">
    <property type="entry name" value="DUF6680"/>
    <property type="match status" value="1"/>
</dbReference>
<dbReference type="InterPro" id="IPR046502">
    <property type="entry name" value="DUF6680"/>
</dbReference>
<accession>A0ABQ1S3L2</accession>
<comment type="caution">
    <text evidence="2">The sequence shown here is derived from an EMBL/GenBank/DDBJ whole genome shotgun (WGS) entry which is preliminary data.</text>
</comment>
<sequence length="109" mass="12386">MDAYKEFIEAINVSLDGVNDERIVKNTETKTIRLVFEIARSLGFGIRETDLQTTGYASSGWAERERLLMDSQKAMRDVATQLMLQTRLNAGAQLSLEERRYIGIPDESQ</sequence>